<keyword evidence="1 6" id="KW-0768">Sushi</keyword>
<keyword evidence="8" id="KW-0472">Membrane</keyword>
<feature type="domain" description="Sushi" evidence="9">
    <location>
        <begin position="108"/>
        <end position="166"/>
    </location>
</feature>
<feature type="disulfide bond" evidence="6">
    <location>
        <begin position="49"/>
        <end position="92"/>
    </location>
</feature>
<keyword evidence="2" id="KW-0732">Signal</keyword>
<dbReference type="InterPro" id="IPR035976">
    <property type="entry name" value="Sushi/SCR/CCP_sf"/>
</dbReference>
<feature type="transmembrane region" description="Helical" evidence="8">
    <location>
        <begin position="738"/>
        <end position="759"/>
    </location>
</feature>
<reference evidence="10" key="1">
    <citation type="journal article" date="2023" name="Mol. Biol. Evol.">
        <title>Third-Generation Sequencing Reveals the Adaptive Role of the Epigenome in Three Deep-Sea Polychaetes.</title>
        <authorList>
            <person name="Perez M."/>
            <person name="Aroh O."/>
            <person name="Sun Y."/>
            <person name="Lan Y."/>
            <person name="Juniper S.K."/>
            <person name="Young C.R."/>
            <person name="Angers B."/>
            <person name="Qian P.Y."/>
        </authorList>
    </citation>
    <scope>NUCLEOTIDE SEQUENCE</scope>
    <source>
        <strain evidence="10">R07B-5</strain>
    </source>
</reference>
<organism evidence="10 11">
    <name type="scientific">Ridgeia piscesae</name>
    <name type="common">Tubeworm</name>
    <dbReference type="NCBI Taxonomy" id="27915"/>
    <lineage>
        <taxon>Eukaryota</taxon>
        <taxon>Metazoa</taxon>
        <taxon>Spiralia</taxon>
        <taxon>Lophotrochozoa</taxon>
        <taxon>Annelida</taxon>
        <taxon>Polychaeta</taxon>
        <taxon>Sedentaria</taxon>
        <taxon>Canalipalpata</taxon>
        <taxon>Sabellida</taxon>
        <taxon>Siboglinidae</taxon>
        <taxon>Ridgeia</taxon>
    </lineage>
</organism>
<keyword evidence="8" id="KW-0812">Transmembrane</keyword>
<feature type="domain" description="Sushi" evidence="9">
    <location>
        <begin position="228"/>
        <end position="292"/>
    </location>
</feature>
<evidence type="ECO:0000256" key="2">
    <source>
        <dbReference type="ARBA" id="ARBA00022729"/>
    </source>
</evidence>
<dbReference type="PANTHER" id="PTHR46393:SF7">
    <property type="entry name" value="COMPLEMENT C2"/>
    <property type="match status" value="1"/>
</dbReference>
<evidence type="ECO:0000313" key="10">
    <source>
        <dbReference type="EMBL" id="KAK2193879.1"/>
    </source>
</evidence>
<accession>A0AAD9PFR2</accession>
<keyword evidence="4 6" id="KW-1015">Disulfide bond</keyword>
<name>A0AAD9PFR2_RIDPI</name>
<evidence type="ECO:0000256" key="8">
    <source>
        <dbReference type="SAM" id="Phobius"/>
    </source>
</evidence>
<comment type="caution">
    <text evidence="10">The sequence shown here is derived from an EMBL/GenBank/DDBJ whole genome shotgun (WGS) entry which is preliminary data.</text>
</comment>
<comment type="caution">
    <text evidence="6">Lacks conserved residue(s) required for the propagation of feature annotation.</text>
</comment>
<evidence type="ECO:0000256" key="5">
    <source>
        <dbReference type="ARBA" id="ARBA00023180"/>
    </source>
</evidence>
<feature type="domain" description="Sushi" evidence="9">
    <location>
        <begin position="476"/>
        <end position="534"/>
    </location>
</feature>
<dbReference type="EMBL" id="JAODUO010000005">
    <property type="protein sequence ID" value="KAK2193879.1"/>
    <property type="molecule type" value="Genomic_DNA"/>
</dbReference>
<gene>
    <name evidence="10" type="ORF">NP493_6g00001</name>
</gene>
<keyword evidence="5" id="KW-0325">Glycoprotein</keyword>
<dbReference type="CDD" id="cd00033">
    <property type="entry name" value="CCP"/>
    <property type="match status" value="9"/>
</dbReference>
<evidence type="ECO:0000313" key="11">
    <source>
        <dbReference type="Proteomes" id="UP001209878"/>
    </source>
</evidence>
<dbReference type="AlphaFoldDB" id="A0AAD9PFR2"/>
<feature type="domain" description="Sushi" evidence="9">
    <location>
        <begin position="47"/>
        <end position="107"/>
    </location>
</feature>
<evidence type="ECO:0000256" key="1">
    <source>
        <dbReference type="ARBA" id="ARBA00022659"/>
    </source>
</evidence>
<dbReference type="Gene3D" id="2.10.70.10">
    <property type="entry name" value="Complement Module, domain 1"/>
    <property type="match status" value="12"/>
</dbReference>
<protein>
    <recommendedName>
        <fullName evidence="9">Sushi domain-containing protein</fullName>
    </recommendedName>
</protein>
<feature type="domain" description="Sushi" evidence="9">
    <location>
        <begin position="1"/>
        <end position="46"/>
    </location>
</feature>
<sequence length="848" mass="93497">MQINSTATFSCDTGYRLNDDGETYVIACEDIDGAAVWNASAPNCVPIECGKPPPVLHAEYNDYSFGYKDQVTFTCTSGYETKAKKKSMVSTCTETGEWKPTPTACQALYCKQPEIINHATRIGDVFSYNQEITYTCVTGYHMVRGDKTLRCGATGTWKGLYPQCDLIDCGTPAKIKNSGRSMTGTGYLSTVTYACKFGFHRDPKAGKLTRKCGLNSQWDGEEPVCLGQLCGDPGVVPNASRTSSLGELTFRYPEELKYECDKGYVPDFENGATEVTCKETGKWDLSPANCTIVQCRDKAMSRNVELLDDTNVYGTVRRYRCIEGHELVKGNLSRTCLETAAYDSDPPECERVDCGMPDIVSHSGRSFDNGTKYKDIITYTCDTGYEVADSGGKIQVALYCQSDKQWSREIPVCTRVSCSPADTGVGSVLLNPKEHYLDDQARYQCLEGHEYDAGNETRLCQADKIWAGVAYRCNRTSCGDPGTPDNCDRKGDTFLYGDRVFFECSPGYTITSGDDEMVCSLGKKWNGTTPTCSRISCGIPGDVPNAVYVGQKFLYEDVVMYTCDHGYEWKTSSGSLNRTCQETGFWSKSPICERVKCGAPSNSNGTMMLGTGHRYTDVVNYTCDVGHQKDGQQWSPIRCNADGNWTGTRITCAPVTCADPGPAENATVSGDSFTFESILKYTCIEGHRIPDGIDSIMCLASKNWSTPVPACSPIPGFVPPPKVEKVVNMVDAEGSDTIGMIGLGLVMFELIVLLIIDLPKLWRDMHMMRRNLAPLFSSLVVKMTAFRARMKKEPPTSMTSLRSGAGKKLKKKKKKNKRKKAKKETTYELMDEHDGKKPPPKRGVICSD</sequence>
<dbReference type="Pfam" id="PF00084">
    <property type="entry name" value="Sushi"/>
    <property type="match status" value="11"/>
</dbReference>
<evidence type="ECO:0000256" key="6">
    <source>
        <dbReference type="PROSITE-ProRule" id="PRU00302"/>
    </source>
</evidence>
<proteinExistence type="predicted"/>
<keyword evidence="8" id="KW-1133">Transmembrane helix</keyword>
<feature type="domain" description="Sushi" evidence="9">
    <location>
        <begin position="655"/>
        <end position="713"/>
    </location>
</feature>
<dbReference type="InterPro" id="IPR000436">
    <property type="entry name" value="Sushi_SCR_CCP_dom"/>
</dbReference>
<feature type="disulfide bond" evidence="6">
    <location>
        <begin position="537"/>
        <end position="580"/>
    </location>
</feature>
<feature type="region of interest" description="Disordered" evidence="7">
    <location>
        <begin position="791"/>
        <end position="848"/>
    </location>
</feature>
<feature type="compositionally biased region" description="Basic residues" evidence="7">
    <location>
        <begin position="805"/>
        <end position="822"/>
    </location>
</feature>
<keyword evidence="11" id="KW-1185">Reference proteome</keyword>
<feature type="compositionally biased region" description="Basic and acidic residues" evidence="7">
    <location>
        <begin position="823"/>
        <end position="837"/>
    </location>
</feature>
<evidence type="ECO:0000256" key="7">
    <source>
        <dbReference type="SAM" id="MobiDB-lite"/>
    </source>
</evidence>
<feature type="domain" description="Sushi" evidence="9">
    <location>
        <begin position="535"/>
        <end position="594"/>
    </location>
</feature>
<evidence type="ECO:0000259" key="9">
    <source>
        <dbReference type="PROSITE" id="PS50923"/>
    </source>
</evidence>
<dbReference type="SMART" id="SM00032">
    <property type="entry name" value="CCP"/>
    <property type="match status" value="11"/>
</dbReference>
<dbReference type="Proteomes" id="UP001209878">
    <property type="component" value="Unassembled WGS sequence"/>
</dbReference>
<feature type="domain" description="Sushi" evidence="9">
    <location>
        <begin position="167"/>
        <end position="227"/>
    </location>
</feature>
<feature type="domain" description="Sushi" evidence="9">
    <location>
        <begin position="293"/>
        <end position="351"/>
    </location>
</feature>
<dbReference type="PANTHER" id="PTHR46393">
    <property type="entry name" value="SUSHI DOMAIN-CONTAINING PROTEIN"/>
    <property type="match status" value="1"/>
</dbReference>
<feature type="domain" description="Sushi" evidence="9">
    <location>
        <begin position="595"/>
        <end position="654"/>
    </location>
</feature>
<feature type="domain" description="Sushi" evidence="9">
    <location>
        <begin position="416"/>
        <end position="475"/>
    </location>
</feature>
<feature type="disulfide bond" evidence="6">
    <location>
        <begin position="169"/>
        <end position="212"/>
    </location>
</feature>
<dbReference type="PROSITE" id="PS50923">
    <property type="entry name" value="SUSHI"/>
    <property type="match status" value="12"/>
</dbReference>
<dbReference type="SUPFAM" id="SSF57535">
    <property type="entry name" value="Complement control module/SCR domain"/>
    <property type="match status" value="12"/>
</dbReference>
<evidence type="ECO:0000256" key="3">
    <source>
        <dbReference type="ARBA" id="ARBA00022737"/>
    </source>
</evidence>
<feature type="domain" description="Sushi" evidence="9">
    <location>
        <begin position="352"/>
        <end position="415"/>
    </location>
</feature>
<evidence type="ECO:0000256" key="4">
    <source>
        <dbReference type="ARBA" id="ARBA00023157"/>
    </source>
</evidence>
<keyword evidence="3" id="KW-0677">Repeat</keyword>